<name>A0ABN2VXM8_9ACTN</name>
<protein>
    <recommendedName>
        <fullName evidence="2">SH3b domain-containing protein</fullName>
    </recommendedName>
</protein>
<sequence>MRLTRFRTVLLTGAAAAAVALGGTVLTAPSATAVGSTACTKNIKNEQWRTTSMIDRRTMLQNGPGVAYKNKGQVGQGGPFYAYCKTKNKHGNTWYYGKANWLGKKGWLPASAFWNDLPGD</sequence>
<feature type="domain" description="SH3b" evidence="2">
    <location>
        <begin position="38"/>
        <end position="117"/>
    </location>
</feature>
<evidence type="ECO:0000313" key="3">
    <source>
        <dbReference type="EMBL" id="GAA2076627.1"/>
    </source>
</evidence>
<organism evidence="3 4">
    <name type="scientific">Streptomyces albiaxialis</name>
    <dbReference type="NCBI Taxonomy" id="329523"/>
    <lineage>
        <taxon>Bacteria</taxon>
        <taxon>Bacillati</taxon>
        <taxon>Actinomycetota</taxon>
        <taxon>Actinomycetes</taxon>
        <taxon>Kitasatosporales</taxon>
        <taxon>Streptomycetaceae</taxon>
        <taxon>Streptomyces</taxon>
    </lineage>
</organism>
<dbReference type="PROSITE" id="PS51318">
    <property type="entry name" value="TAT"/>
    <property type="match status" value="1"/>
</dbReference>
<evidence type="ECO:0000313" key="4">
    <source>
        <dbReference type="Proteomes" id="UP001500016"/>
    </source>
</evidence>
<evidence type="ECO:0000259" key="2">
    <source>
        <dbReference type="PROSITE" id="PS51781"/>
    </source>
</evidence>
<proteinExistence type="predicted"/>
<dbReference type="Proteomes" id="UP001500016">
    <property type="component" value="Unassembled WGS sequence"/>
</dbReference>
<accession>A0ABN2VXM8</accession>
<gene>
    <name evidence="3" type="ORF">GCM10009801_32250</name>
</gene>
<keyword evidence="1" id="KW-0732">Signal</keyword>
<dbReference type="PROSITE" id="PS51781">
    <property type="entry name" value="SH3B"/>
    <property type="match status" value="1"/>
</dbReference>
<dbReference type="InterPro" id="IPR006311">
    <property type="entry name" value="TAT_signal"/>
</dbReference>
<comment type="caution">
    <text evidence="3">The sequence shown here is derived from an EMBL/GenBank/DDBJ whole genome shotgun (WGS) entry which is preliminary data.</text>
</comment>
<evidence type="ECO:0000256" key="1">
    <source>
        <dbReference type="SAM" id="SignalP"/>
    </source>
</evidence>
<keyword evidence="4" id="KW-1185">Reference proteome</keyword>
<dbReference type="InterPro" id="IPR003646">
    <property type="entry name" value="SH3-like_bac-type"/>
</dbReference>
<reference evidence="3 4" key="1">
    <citation type="journal article" date="2019" name="Int. J. Syst. Evol. Microbiol.">
        <title>The Global Catalogue of Microorganisms (GCM) 10K type strain sequencing project: providing services to taxonomists for standard genome sequencing and annotation.</title>
        <authorList>
            <consortium name="The Broad Institute Genomics Platform"/>
            <consortium name="The Broad Institute Genome Sequencing Center for Infectious Disease"/>
            <person name="Wu L."/>
            <person name="Ma J."/>
        </authorList>
    </citation>
    <scope>NUCLEOTIDE SEQUENCE [LARGE SCALE GENOMIC DNA]</scope>
    <source>
        <strain evidence="3 4">JCM 15478</strain>
    </source>
</reference>
<dbReference type="EMBL" id="BAAAPE010000007">
    <property type="protein sequence ID" value="GAA2076627.1"/>
    <property type="molecule type" value="Genomic_DNA"/>
</dbReference>
<feature type="chain" id="PRO_5046850569" description="SH3b domain-containing protein" evidence="1">
    <location>
        <begin position="34"/>
        <end position="120"/>
    </location>
</feature>
<dbReference type="RefSeq" id="WP_344528416.1">
    <property type="nucleotide sequence ID" value="NZ_BAAAPE010000007.1"/>
</dbReference>
<feature type="signal peptide" evidence="1">
    <location>
        <begin position="1"/>
        <end position="33"/>
    </location>
</feature>